<feature type="repeat" description="TPR" evidence="1">
    <location>
        <begin position="211"/>
        <end position="244"/>
    </location>
</feature>
<proteinExistence type="predicted"/>
<dbReference type="Pfam" id="PF00515">
    <property type="entry name" value="TPR_1"/>
    <property type="match status" value="1"/>
</dbReference>
<gene>
    <name evidence="3" type="ORF">CL55_00004760</name>
</gene>
<evidence type="ECO:0000256" key="2">
    <source>
        <dbReference type="SAM" id="Coils"/>
    </source>
</evidence>
<evidence type="ECO:0000313" key="3">
    <source>
        <dbReference type="EMBL" id="AKD24809.1"/>
    </source>
</evidence>
<organism evidence="3 4">
    <name type="scientific">Polynucleobacter duraquae</name>
    <dbReference type="NCBI Taxonomy" id="1835254"/>
    <lineage>
        <taxon>Bacteria</taxon>
        <taxon>Pseudomonadati</taxon>
        <taxon>Pseudomonadota</taxon>
        <taxon>Betaproteobacteria</taxon>
        <taxon>Burkholderiales</taxon>
        <taxon>Burkholderiaceae</taxon>
        <taxon>Polynucleobacter</taxon>
    </lineage>
</organism>
<evidence type="ECO:0000313" key="4">
    <source>
        <dbReference type="Proteomes" id="UP000061135"/>
    </source>
</evidence>
<dbReference type="PROSITE" id="PS50005">
    <property type="entry name" value="TPR"/>
    <property type="match status" value="8"/>
</dbReference>
<dbReference type="InterPro" id="IPR037919">
    <property type="entry name" value="OGT"/>
</dbReference>
<dbReference type="PROSITE" id="PS50293">
    <property type="entry name" value="TPR_REGION"/>
    <property type="match status" value="4"/>
</dbReference>
<keyword evidence="2" id="KW-0175">Coiled coil</keyword>
<feature type="repeat" description="TPR" evidence="1">
    <location>
        <begin position="143"/>
        <end position="176"/>
    </location>
</feature>
<keyword evidence="1" id="KW-0802">TPR repeat</keyword>
<feature type="coiled-coil region" evidence="2">
    <location>
        <begin position="108"/>
        <end position="135"/>
    </location>
</feature>
<dbReference type="Pfam" id="PF14559">
    <property type="entry name" value="TPR_19"/>
    <property type="match status" value="1"/>
</dbReference>
<dbReference type="InterPro" id="IPR002201">
    <property type="entry name" value="Glyco_trans_9"/>
</dbReference>
<dbReference type="OrthoDB" id="9814129at2"/>
<name>A0A0E3UZY4_9BURK</name>
<dbReference type="Pfam" id="PF13181">
    <property type="entry name" value="TPR_8"/>
    <property type="match status" value="1"/>
</dbReference>
<dbReference type="PANTHER" id="PTHR44366:SF1">
    <property type="entry name" value="UDP-N-ACETYLGLUCOSAMINE--PEPTIDE N-ACETYLGLUCOSAMINYLTRANSFERASE 110 KDA SUBUNIT"/>
    <property type="match status" value="1"/>
</dbReference>
<dbReference type="AlphaFoldDB" id="A0A0E3UZY4"/>
<dbReference type="HOGENOM" id="CLU_010140_1_1_4"/>
<accession>A0A0E3UZY4</accession>
<keyword evidence="4" id="KW-1185">Reference proteome</keyword>
<dbReference type="SUPFAM" id="SSF48452">
    <property type="entry name" value="TPR-like"/>
    <property type="match status" value="2"/>
</dbReference>
<feature type="repeat" description="TPR" evidence="1">
    <location>
        <begin position="75"/>
        <end position="108"/>
    </location>
</feature>
<dbReference type="EMBL" id="CP007501">
    <property type="protein sequence ID" value="AKD24809.1"/>
    <property type="molecule type" value="Genomic_DNA"/>
</dbReference>
<dbReference type="GO" id="GO:0097363">
    <property type="term" value="F:protein O-acetylglucosaminyltransferase activity"/>
    <property type="evidence" value="ECO:0007669"/>
    <property type="project" value="TreeGrafter"/>
</dbReference>
<dbReference type="Pfam" id="PF01075">
    <property type="entry name" value="Glyco_transf_9"/>
    <property type="match status" value="1"/>
</dbReference>
<protein>
    <submittedName>
        <fullName evidence="3">TPR repeat protein</fullName>
    </submittedName>
</protein>
<dbReference type="Gene3D" id="3.40.50.2000">
    <property type="entry name" value="Glycogen Phosphorylase B"/>
    <property type="match status" value="1"/>
</dbReference>
<dbReference type="Gene3D" id="1.25.40.10">
    <property type="entry name" value="Tetratricopeptide repeat domain"/>
    <property type="match status" value="5"/>
</dbReference>
<sequence>MSHQDLVSRLVEQGFTLHQQGRFKEAQVLYEQALILQPNHLDALQLLGTLFTQTKQFTKAVDFLTKAIQVNPNFVDAYSNRGIALQELQRLDEALASYDQAIAIKPDYAEAHSNRGNALKELERLEEALASYDTAIRINPHYAEAYSNRGVTLKILQRLEEALASYSEAIRIKPDYAEAHANRANVLKELRRFEEALISYNDALRINPHYAEAYSNCGVNLQELQRFEEALVSFDTAIRMKPDYAEAHSNRGVTLKDLKRFDEALVSYKKAIEIKSDYTVAHHNLSLCHLLLGNFKDGWQEYEWRWKNESVTRLQSNRNFPQPLWLGEQSLVGKTILLHAEQGLGDTIQFCRYASLVAQLGATVILEVQRPLIKLLQNLEGVSQLVAMGDPLPAFDYQCPLLSLPLAFKTEIESIPNQVPYIKAPPRQEDYWKTKLAAHQKLKVGLVWNGGFRPNQPELWSLNARRNIPLAQIAQISIPDIDFYSLQKGEPAESELIQSGNQYWDPSNFYNFVSELEDFSDTAALIANLDLIISVDTSTAHLAAAMGKPVWLLNRFDTCWRWLLDRKDSPWYPTITLYQQEKMGDWEGVIERVKGDLEGFAG</sequence>
<feature type="repeat" description="TPR" evidence="1">
    <location>
        <begin position="109"/>
        <end position="142"/>
    </location>
</feature>
<reference evidence="3 4" key="1">
    <citation type="submission" date="2014-03" db="EMBL/GenBank/DDBJ databases">
        <title>Genome of Polynucleobacter strain MWH-MoK4.</title>
        <authorList>
            <person name="Hahn M.W."/>
        </authorList>
    </citation>
    <scope>NUCLEOTIDE SEQUENCE [LARGE SCALE GENOMIC DNA]</scope>
    <source>
        <strain evidence="3 4">MWH-MoK4</strain>
    </source>
</reference>
<dbReference type="RefSeq" id="WP_052728725.1">
    <property type="nucleotide sequence ID" value="NZ_CP007501.1"/>
</dbReference>
<feature type="repeat" description="TPR" evidence="1">
    <location>
        <begin position="177"/>
        <end position="210"/>
    </location>
</feature>
<dbReference type="PATRIC" id="fig|576611.7.peg.480"/>
<dbReference type="InterPro" id="IPR011990">
    <property type="entry name" value="TPR-like_helical_dom_sf"/>
</dbReference>
<dbReference type="PANTHER" id="PTHR44366">
    <property type="entry name" value="UDP-N-ACETYLGLUCOSAMINE--PEPTIDE N-ACETYLGLUCOSAMINYLTRANSFERASE 110 KDA SUBUNIT"/>
    <property type="match status" value="1"/>
</dbReference>
<feature type="repeat" description="TPR" evidence="1">
    <location>
        <begin position="41"/>
        <end position="74"/>
    </location>
</feature>
<dbReference type="GO" id="GO:0006493">
    <property type="term" value="P:protein O-linked glycosylation"/>
    <property type="evidence" value="ECO:0007669"/>
    <property type="project" value="InterPro"/>
</dbReference>
<dbReference type="InterPro" id="IPR019734">
    <property type="entry name" value="TPR_rpt"/>
</dbReference>
<feature type="repeat" description="TPR" evidence="1">
    <location>
        <begin position="7"/>
        <end position="40"/>
    </location>
</feature>
<feature type="repeat" description="TPR" evidence="1">
    <location>
        <begin position="245"/>
        <end position="278"/>
    </location>
</feature>
<dbReference type="KEGG" id="pdq:CL55_00004760"/>
<dbReference type="Proteomes" id="UP000061135">
    <property type="component" value="Chromosome"/>
</dbReference>
<dbReference type="SMART" id="SM00028">
    <property type="entry name" value="TPR"/>
    <property type="match status" value="8"/>
</dbReference>
<dbReference type="SUPFAM" id="SSF53756">
    <property type="entry name" value="UDP-Glycosyltransferase/glycogen phosphorylase"/>
    <property type="match status" value="1"/>
</dbReference>
<evidence type="ECO:0000256" key="1">
    <source>
        <dbReference type="PROSITE-ProRule" id="PRU00339"/>
    </source>
</evidence>
<dbReference type="STRING" id="1835254.CL55_00004760"/>
<dbReference type="Pfam" id="PF13414">
    <property type="entry name" value="TPR_11"/>
    <property type="match status" value="2"/>
</dbReference>